<feature type="region of interest" description="Disordered" evidence="5">
    <location>
        <begin position="91"/>
        <end position="122"/>
    </location>
</feature>
<dbReference type="SMART" id="SM00363">
    <property type="entry name" value="S4"/>
    <property type="match status" value="1"/>
</dbReference>
<evidence type="ECO:0000313" key="7">
    <source>
        <dbReference type="EMBL" id="NMI00404.1"/>
    </source>
</evidence>
<evidence type="ECO:0000259" key="6">
    <source>
        <dbReference type="SMART" id="SM00363"/>
    </source>
</evidence>
<accession>A0ABX1SFS8</accession>
<name>A0ABX1SFS8_9PSEU</name>
<sequence length="122" mass="13558">MESTRLDRWLWSVRLTKTRSDAAAACRGGHVRVNDKPAKPATPVHVGDTVRARVHDTTRIVEVTRVIEKRVGAPEAVRCYIDNTPVAPPEAAVPVARRDRGAGRPTKRDRRMLDQLKDFGGP</sequence>
<comment type="caution">
    <text evidence="7">The sequence shown here is derived from an EMBL/GenBank/DDBJ whole genome shotgun (WGS) entry which is preliminary data.</text>
</comment>
<dbReference type="CDD" id="cd00165">
    <property type="entry name" value="S4"/>
    <property type="match status" value="1"/>
</dbReference>
<feature type="domain" description="RNA-binding S4" evidence="6">
    <location>
        <begin position="4"/>
        <end position="71"/>
    </location>
</feature>
<keyword evidence="3" id="KW-0238">DNA-binding</keyword>
<dbReference type="RefSeq" id="WP_169383878.1">
    <property type="nucleotide sequence ID" value="NZ_JAAXLA010000055.1"/>
</dbReference>
<organism evidence="7 8">
    <name type="scientific">Pseudonocardia acidicola</name>
    <dbReference type="NCBI Taxonomy" id="2724939"/>
    <lineage>
        <taxon>Bacteria</taxon>
        <taxon>Bacillati</taxon>
        <taxon>Actinomycetota</taxon>
        <taxon>Actinomycetes</taxon>
        <taxon>Pseudonocardiales</taxon>
        <taxon>Pseudonocardiaceae</taxon>
        <taxon>Pseudonocardia</taxon>
    </lineage>
</organism>
<dbReference type="InterPro" id="IPR036986">
    <property type="entry name" value="S4_RNA-bd_sf"/>
</dbReference>
<dbReference type="InterPro" id="IPR002942">
    <property type="entry name" value="S4_RNA-bd"/>
</dbReference>
<evidence type="ECO:0000313" key="8">
    <source>
        <dbReference type="Proteomes" id="UP000820669"/>
    </source>
</evidence>
<dbReference type="PIRSF" id="PIRSF016821">
    <property type="entry name" value="HSP15"/>
    <property type="match status" value="1"/>
</dbReference>
<keyword evidence="2 4" id="KW-0694">RNA-binding</keyword>
<reference evidence="7 8" key="1">
    <citation type="submission" date="2020-04" db="EMBL/GenBank/DDBJ databases">
        <authorList>
            <person name="Klaysubun C."/>
            <person name="Duangmal K."/>
            <person name="Lipun K."/>
        </authorList>
    </citation>
    <scope>NUCLEOTIDE SEQUENCE [LARGE SCALE GENOMIC DNA]</scope>
    <source>
        <strain evidence="7 8">K10HN5</strain>
    </source>
</reference>
<gene>
    <name evidence="7" type="ORF">HF526_24285</name>
</gene>
<evidence type="ECO:0000256" key="2">
    <source>
        <dbReference type="ARBA" id="ARBA00022884"/>
    </source>
</evidence>
<dbReference type="Gene3D" id="3.10.290.10">
    <property type="entry name" value="RNA-binding S4 domain"/>
    <property type="match status" value="1"/>
</dbReference>
<dbReference type="Proteomes" id="UP000820669">
    <property type="component" value="Unassembled WGS sequence"/>
</dbReference>
<proteinExistence type="inferred from homology"/>
<dbReference type="InterPro" id="IPR025708">
    <property type="entry name" value="HSP15"/>
</dbReference>
<evidence type="ECO:0000256" key="5">
    <source>
        <dbReference type="SAM" id="MobiDB-lite"/>
    </source>
</evidence>
<dbReference type="Pfam" id="PF01479">
    <property type="entry name" value="S4"/>
    <property type="match status" value="1"/>
</dbReference>
<feature type="compositionally biased region" description="Basic and acidic residues" evidence="5">
    <location>
        <begin position="111"/>
        <end position="122"/>
    </location>
</feature>
<dbReference type="PROSITE" id="PS50889">
    <property type="entry name" value="S4"/>
    <property type="match status" value="1"/>
</dbReference>
<protein>
    <submittedName>
        <fullName evidence="7">RNA-binding S4 domain-containing protein</fullName>
    </submittedName>
</protein>
<evidence type="ECO:0000256" key="1">
    <source>
        <dbReference type="ARBA" id="ARBA00008396"/>
    </source>
</evidence>
<dbReference type="EMBL" id="JAAXLA010000055">
    <property type="protein sequence ID" value="NMI00404.1"/>
    <property type="molecule type" value="Genomic_DNA"/>
</dbReference>
<keyword evidence="8" id="KW-1185">Reference proteome</keyword>
<evidence type="ECO:0000256" key="3">
    <source>
        <dbReference type="ARBA" id="ARBA00023125"/>
    </source>
</evidence>
<dbReference type="SUPFAM" id="SSF55174">
    <property type="entry name" value="Alpha-L RNA-binding motif"/>
    <property type="match status" value="1"/>
</dbReference>
<evidence type="ECO:0000256" key="4">
    <source>
        <dbReference type="PROSITE-ProRule" id="PRU00182"/>
    </source>
</evidence>
<comment type="similarity">
    <text evidence="1">Belongs to the HSP15 family.</text>
</comment>